<dbReference type="AlphaFoldDB" id="A0A3M2JSN8"/>
<evidence type="ECO:0000256" key="1">
    <source>
        <dbReference type="SAM" id="Phobius"/>
    </source>
</evidence>
<dbReference type="InterPro" id="IPR002711">
    <property type="entry name" value="HNH"/>
</dbReference>
<dbReference type="CDD" id="cd00085">
    <property type="entry name" value="HNHc"/>
    <property type="match status" value="1"/>
</dbReference>
<keyword evidence="3" id="KW-0255">Endonuclease</keyword>
<feature type="domain" description="HNH nuclease" evidence="2">
    <location>
        <begin position="66"/>
        <end position="114"/>
    </location>
</feature>
<dbReference type="InterPro" id="IPR003615">
    <property type="entry name" value="HNH_nuc"/>
</dbReference>
<feature type="transmembrane region" description="Helical" evidence="1">
    <location>
        <begin position="20"/>
        <end position="38"/>
    </location>
</feature>
<sequence>MLEVSLVQLTLPAVIGLANVPALAWLAVVVVLAAAVGARRRGRKGRRDPARWFDTGARAAGRALAGGRCEYPARWRPWRRCTSAAQQADHFYPWARGGATSMRNLVAACTAHNQTKGGAWPSWWLRAVITRRRCAYFPPGRPRRPGQRYQPR</sequence>
<name>A0A3M2JSN8_9CELL</name>
<evidence type="ECO:0000313" key="3">
    <source>
        <dbReference type="EMBL" id="RMI13228.1"/>
    </source>
</evidence>
<keyword evidence="3" id="KW-0540">Nuclease</keyword>
<organism evidence="3 4">
    <name type="scientific">Cellulomonas triticagri</name>
    <dbReference type="NCBI Taxonomy" id="2483352"/>
    <lineage>
        <taxon>Bacteria</taxon>
        <taxon>Bacillati</taxon>
        <taxon>Actinomycetota</taxon>
        <taxon>Actinomycetes</taxon>
        <taxon>Micrococcales</taxon>
        <taxon>Cellulomonadaceae</taxon>
        <taxon>Cellulomonas</taxon>
    </lineage>
</organism>
<keyword evidence="3" id="KW-0378">Hydrolase</keyword>
<dbReference type="GO" id="GO:0004519">
    <property type="term" value="F:endonuclease activity"/>
    <property type="evidence" value="ECO:0007669"/>
    <property type="project" value="UniProtKB-KW"/>
</dbReference>
<protein>
    <submittedName>
        <fullName evidence="3">HNH endonuclease</fullName>
    </submittedName>
</protein>
<keyword evidence="1" id="KW-1133">Transmembrane helix</keyword>
<dbReference type="SMART" id="SM00507">
    <property type="entry name" value="HNHc"/>
    <property type="match status" value="1"/>
</dbReference>
<accession>A0A3M2JSN8</accession>
<evidence type="ECO:0000259" key="2">
    <source>
        <dbReference type="SMART" id="SM00507"/>
    </source>
</evidence>
<dbReference type="Proteomes" id="UP000269289">
    <property type="component" value="Unassembled WGS sequence"/>
</dbReference>
<evidence type="ECO:0000313" key="4">
    <source>
        <dbReference type="Proteomes" id="UP000269289"/>
    </source>
</evidence>
<keyword evidence="4" id="KW-1185">Reference proteome</keyword>
<gene>
    <name evidence="3" type="ORF">EBM89_05230</name>
</gene>
<keyword evidence="1" id="KW-0812">Transmembrane</keyword>
<keyword evidence="1" id="KW-0472">Membrane</keyword>
<dbReference type="Gene3D" id="1.10.30.50">
    <property type="match status" value="1"/>
</dbReference>
<dbReference type="EMBL" id="RFFI01000019">
    <property type="protein sequence ID" value="RMI13228.1"/>
    <property type="molecule type" value="Genomic_DNA"/>
</dbReference>
<reference evidence="3 4" key="1">
    <citation type="submission" date="2018-10" db="EMBL/GenBank/DDBJ databases">
        <title>Isolation, diversity and antifungal activity of actinobacteria from wheat.</title>
        <authorList>
            <person name="Han C."/>
        </authorList>
    </citation>
    <scope>NUCLEOTIDE SEQUENCE [LARGE SCALE GENOMIC DNA]</scope>
    <source>
        <strain evidence="3 4">NEAU-YY56</strain>
    </source>
</reference>
<dbReference type="GO" id="GO:0008270">
    <property type="term" value="F:zinc ion binding"/>
    <property type="evidence" value="ECO:0007669"/>
    <property type="project" value="InterPro"/>
</dbReference>
<comment type="caution">
    <text evidence="3">The sequence shown here is derived from an EMBL/GenBank/DDBJ whole genome shotgun (WGS) entry which is preliminary data.</text>
</comment>
<dbReference type="GO" id="GO:0003676">
    <property type="term" value="F:nucleic acid binding"/>
    <property type="evidence" value="ECO:0007669"/>
    <property type="project" value="InterPro"/>
</dbReference>
<proteinExistence type="predicted"/>
<dbReference type="Pfam" id="PF01844">
    <property type="entry name" value="HNH"/>
    <property type="match status" value="1"/>
</dbReference>